<proteinExistence type="predicted"/>
<gene>
    <name evidence="1" type="ORF">M569_17535</name>
</gene>
<comment type="caution">
    <text evidence="1">The sequence shown here is derived from an EMBL/GenBank/DDBJ whole genome shotgun (WGS) entry which is preliminary data.</text>
</comment>
<protein>
    <submittedName>
        <fullName evidence="1">Uncharacterized protein</fullName>
    </submittedName>
</protein>
<organism evidence="1 2">
    <name type="scientific">Genlisea aurea</name>
    <dbReference type="NCBI Taxonomy" id="192259"/>
    <lineage>
        <taxon>Eukaryota</taxon>
        <taxon>Viridiplantae</taxon>
        <taxon>Streptophyta</taxon>
        <taxon>Embryophyta</taxon>
        <taxon>Tracheophyta</taxon>
        <taxon>Spermatophyta</taxon>
        <taxon>Magnoliopsida</taxon>
        <taxon>eudicotyledons</taxon>
        <taxon>Gunneridae</taxon>
        <taxon>Pentapetalae</taxon>
        <taxon>asterids</taxon>
        <taxon>lamiids</taxon>
        <taxon>Lamiales</taxon>
        <taxon>Lentibulariaceae</taxon>
        <taxon>Genlisea</taxon>
    </lineage>
</organism>
<dbReference type="EMBL" id="AUSU01010402">
    <property type="protein sequence ID" value="EPS57284.1"/>
    <property type="molecule type" value="Genomic_DNA"/>
</dbReference>
<name>S8BS78_9LAMI</name>
<sequence>MHFAFSQSSFSGPSPTPVEKINFAGAVAVVVTRSPNTQGRILPVFVAAQVGTCPRVDQRISDAGDFFSPTRHRPILIFKSAQTGRFPAVGGLWVGLSDKPIINSPSPNGISENPNYPAITWNF</sequence>
<dbReference type="Proteomes" id="UP000015453">
    <property type="component" value="Unassembled WGS sequence"/>
</dbReference>
<accession>S8BS78</accession>
<keyword evidence="2" id="KW-1185">Reference proteome</keyword>
<evidence type="ECO:0000313" key="1">
    <source>
        <dbReference type="EMBL" id="EPS57284.1"/>
    </source>
</evidence>
<evidence type="ECO:0000313" key="2">
    <source>
        <dbReference type="Proteomes" id="UP000015453"/>
    </source>
</evidence>
<reference evidence="1 2" key="1">
    <citation type="journal article" date="2013" name="BMC Genomics">
        <title>The miniature genome of a carnivorous plant Genlisea aurea contains a low number of genes and short non-coding sequences.</title>
        <authorList>
            <person name="Leushkin E.V."/>
            <person name="Sutormin R.A."/>
            <person name="Nabieva E.R."/>
            <person name="Penin A.A."/>
            <person name="Kondrashov A.S."/>
            <person name="Logacheva M.D."/>
        </authorList>
    </citation>
    <scope>NUCLEOTIDE SEQUENCE [LARGE SCALE GENOMIC DNA]</scope>
</reference>
<dbReference type="AlphaFoldDB" id="S8BS78"/>